<gene>
    <name evidence="1" type="ORF">LP52_09710</name>
</gene>
<evidence type="ECO:0000313" key="2">
    <source>
        <dbReference type="Proteomes" id="UP000031675"/>
    </source>
</evidence>
<sequence>MAAPVDDHRLRIARMHAQLLMGPPAATAEDAIRGAAALQAQDAQALRLAVRARTAGLVVDDVRRAVVEERSIVRTWGMRGTLHALPASDAGWIVDLLGPVFVRRFRTRRSALGLDDALCERAASAIRDLLSGGACLTRKDLVEQLNRSGTPVPDSGQAPAHLVAYAALRGIVCRGPDTSGGDSGEPTYVLMRDWIGPWEPSDTESALRRLARRYLWAHGPATLEDFAAWSGLPAGMARRGWDLVEAEAAEVPTRRGPARAPREFAESLPVAASTPAVRLVGAFDASLLGYKGRDVAVPPSHERRIAPGGGIIHSAVLVDGRAVARWRWGHDRDTVVVEPFAPVPSELAAPLEDETADIGRFLGARSLRLALREAVEAD</sequence>
<dbReference type="RefSeq" id="WP_040272626.1">
    <property type="nucleotide sequence ID" value="NZ_JROO01000017.1"/>
</dbReference>
<dbReference type="EMBL" id="JROO01000017">
    <property type="protein sequence ID" value="KIH98964.1"/>
    <property type="molecule type" value="Genomic_DNA"/>
</dbReference>
<dbReference type="AlphaFoldDB" id="A0A0C2FI46"/>
<name>A0A0C2FI46_9ACTN</name>
<dbReference type="Pfam" id="PF06224">
    <property type="entry name" value="AlkZ-like"/>
    <property type="match status" value="1"/>
</dbReference>
<evidence type="ECO:0000313" key="1">
    <source>
        <dbReference type="EMBL" id="KIH98964.1"/>
    </source>
</evidence>
<accession>A0A0C2FI46</accession>
<dbReference type="PANTHER" id="PTHR38479">
    <property type="entry name" value="LMO0824 PROTEIN"/>
    <property type="match status" value="1"/>
</dbReference>
<keyword evidence="2" id="KW-1185">Reference proteome</keyword>
<organism evidence="1 2">
    <name type="scientific">Streptomonospora alba</name>
    <dbReference type="NCBI Taxonomy" id="183763"/>
    <lineage>
        <taxon>Bacteria</taxon>
        <taxon>Bacillati</taxon>
        <taxon>Actinomycetota</taxon>
        <taxon>Actinomycetes</taxon>
        <taxon>Streptosporangiales</taxon>
        <taxon>Nocardiopsidaceae</taxon>
        <taxon>Streptomonospora</taxon>
    </lineage>
</organism>
<dbReference type="Proteomes" id="UP000031675">
    <property type="component" value="Unassembled WGS sequence"/>
</dbReference>
<evidence type="ECO:0008006" key="3">
    <source>
        <dbReference type="Google" id="ProtNLM"/>
    </source>
</evidence>
<dbReference type="InterPro" id="IPR009351">
    <property type="entry name" value="AlkZ-like"/>
</dbReference>
<reference evidence="2" key="1">
    <citation type="journal article" date="2015" name="Chem. Biol.">
        <title>Structure, bioactivity, and resistance mechanism of streptomonomicin, an unusual lasso Peptide from an understudied halophilic actinomycete.</title>
        <authorList>
            <person name="Metelev M."/>
            <person name="Tietz J.I."/>
            <person name="Melby J.O."/>
            <person name="Blair P.M."/>
            <person name="Zhu L."/>
            <person name="Livnat I."/>
            <person name="Severinov K."/>
            <person name="Mitchell D.A."/>
        </authorList>
    </citation>
    <scope>NUCLEOTIDE SEQUENCE [LARGE SCALE GENOMIC DNA]</scope>
    <source>
        <strain evidence="2">YIM 90003</strain>
    </source>
</reference>
<proteinExistence type="predicted"/>
<protein>
    <recommendedName>
        <fullName evidence="3">Winged helix DNA-binding domain-containing protein</fullName>
    </recommendedName>
</protein>
<comment type="caution">
    <text evidence="1">The sequence shown here is derived from an EMBL/GenBank/DDBJ whole genome shotgun (WGS) entry which is preliminary data.</text>
</comment>
<dbReference type="PANTHER" id="PTHR38479:SF2">
    <property type="entry name" value="WINGED HELIX DNA-BINDING DOMAIN-CONTAINING PROTEIN"/>
    <property type="match status" value="1"/>
</dbReference>